<dbReference type="HAMAP" id="MF_01200_B">
    <property type="entry name" value="OMPdecase_type1_B"/>
    <property type="match status" value="1"/>
</dbReference>
<dbReference type="GO" id="GO:0005829">
    <property type="term" value="C:cytosol"/>
    <property type="evidence" value="ECO:0007669"/>
    <property type="project" value="TreeGrafter"/>
</dbReference>
<evidence type="ECO:0000256" key="8">
    <source>
        <dbReference type="PIRSR" id="PIRSR614732-2"/>
    </source>
</evidence>
<comment type="pathway">
    <text evidence="2 6">Pyrimidine metabolism; UMP biosynthesis via de novo pathway; UMP from orotate: step 2/2.</text>
</comment>
<dbReference type="InterPro" id="IPR011060">
    <property type="entry name" value="RibuloseP-bd_barrel"/>
</dbReference>
<dbReference type="NCBIfam" id="NF001273">
    <property type="entry name" value="PRK00230.1"/>
    <property type="match status" value="1"/>
</dbReference>
<dbReference type="EMBL" id="DSUT01000089">
    <property type="protein sequence ID" value="HGK28178.1"/>
    <property type="molecule type" value="Genomic_DNA"/>
</dbReference>
<evidence type="ECO:0000256" key="7">
    <source>
        <dbReference type="PIRSR" id="PIRSR614732-1"/>
    </source>
</evidence>
<evidence type="ECO:0000259" key="9">
    <source>
        <dbReference type="SMART" id="SM00934"/>
    </source>
</evidence>
<comment type="caution">
    <text evidence="10">The sequence shown here is derived from an EMBL/GenBank/DDBJ whole genome shotgun (WGS) entry which is preliminary data.</text>
</comment>
<dbReference type="InterPro" id="IPR047596">
    <property type="entry name" value="OMPdecase_bac"/>
</dbReference>
<comment type="catalytic activity">
    <reaction evidence="6">
        <text>orotidine 5'-phosphate + H(+) = UMP + CO2</text>
        <dbReference type="Rhea" id="RHEA:11596"/>
        <dbReference type="ChEBI" id="CHEBI:15378"/>
        <dbReference type="ChEBI" id="CHEBI:16526"/>
        <dbReference type="ChEBI" id="CHEBI:57538"/>
        <dbReference type="ChEBI" id="CHEBI:57865"/>
        <dbReference type="EC" id="4.1.1.23"/>
    </reaction>
</comment>
<comment type="function">
    <text evidence="1 6">Catalyzes the decarboxylation of orotidine 5'-monophosphate (OMP) to uridine 5'-monophosphate (UMP).</text>
</comment>
<organism evidence="10">
    <name type="scientific">candidate division WOR-3 bacterium</name>
    <dbReference type="NCBI Taxonomy" id="2052148"/>
    <lineage>
        <taxon>Bacteria</taxon>
        <taxon>Bacteria division WOR-3</taxon>
    </lineage>
</organism>
<dbReference type="AlphaFoldDB" id="A0A7C4GGH6"/>
<sequence>MTRLVLALNTSDRNRALEMLRRFGDRIDCYKIGIDLFAAAGPELVREFVSAGADVFLDLKYSDIPSVVGKAVTVAARLGAKLLTVHTMGGAKMLAEAARAARVVGPQRPLILGVTVLTSLDRAGLEQVTGRDEEVGNRVLALARLAQSTGCDGVVASPEEIRVLKSECGPGFVVVTPGIRMSPAAGRDDQARTMTPAEAARAGADYIVVGRPVYEAAEPLEVIAEIRRQLGG</sequence>
<dbReference type="GO" id="GO:0006207">
    <property type="term" value="P:'de novo' pyrimidine nucleobase biosynthetic process"/>
    <property type="evidence" value="ECO:0007669"/>
    <property type="project" value="InterPro"/>
</dbReference>
<evidence type="ECO:0000256" key="1">
    <source>
        <dbReference type="ARBA" id="ARBA00002356"/>
    </source>
</evidence>
<comment type="caution">
    <text evidence="6">Lacks conserved residue(s) required for the propagation of feature annotation.</text>
</comment>
<gene>
    <name evidence="6" type="primary">pyrF</name>
    <name evidence="10" type="ORF">ENS41_04410</name>
</gene>
<keyword evidence="4 6" id="KW-0665">Pyrimidine biosynthesis</keyword>
<evidence type="ECO:0000256" key="5">
    <source>
        <dbReference type="ARBA" id="ARBA00023239"/>
    </source>
</evidence>
<evidence type="ECO:0000256" key="3">
    <source>
        <dbReference type="ARBA" id="ARBA00022793"/>
    </source>
</evidence>
<dbReference type="GO" id="GO:0004590">
    <property type="term" value="F:orotidine-5'-phosphate decarboxylase activity"/>
    <property type="evidence" value="ECO:0007669"/>
    <property type="project" value="UniProtKB-UniRule"/>
</dbReference>
<feature type="binding site" evidence="6 8">
    <location>
        <position position="180"/>
    </location>
    <ligand>
        <name>substrate</name>
    </ligand>
</feature>
<reference evidence="10" key="1">
    <citation type="journal article" date="2020" name="mSystems">
        <title>Genome- and Community-Level Interaction Insights into Carbon Utilization and Element Cycling Functions of Hydrothermarchaeota in Hydrothermal Sediment.</title>
        <authorList>
            <person name="Zhou Z."/>
            <person name="Liu Y."/>
            <person name="Xu W."/>
            <person name="Pan J."/>
            <person name="Luo Z.H."/>
            <person name="Li M."/>
        </authorList>
    </citation>
    <scope>NUCLEOTIDE SEQUENCE [LARGE SCALE GENOMIC DNA]</scope>
    <source>
        <strain evidence="10">SpSt-488</strain>
    </source>
</reference>
<dbReference type="UniPathway" id="UPA00070">
    <property type="reaction ID" value="UER00120"/>
</dbReference>
<feature type="active site" description="For OMPdecase activity" evidence="7">
    <location>
        <position position="58"/>
    </location>
</feature>
<feature type="binding site" evidence="6">
    <location>
        <begin position="58"/>
        <end position="67"/>
    </location>
    <ligand>
        <name>substrate</name>
    </ligand>
</feature>
<comment type="similarity">
    <text evidence="6">Belongs to the OMP decarboxylase family. Type 1 subfamily.</text>
</comment>
<feature type="active site" description="For OMPdecase activity" evidence="7">
    <location>
        <position position="63"/>
    </location>
</feature>
<dbReference type="GO" id="GO:0044205">
    <property type="term" value="P:'de novo' UMP biosynthetic process"/>
    <property type="evidence" value="ECO:0007669"/>
    <property type="project" value="UniProtKB-UniRule"/>
</dbReference>
<evidence type="ECO:0000256" key="2">
    <source>
        <dbReference type="ARBA" id="ARBA00004861"/>
    </source>
</evidence>
<protein>
    <recommendedName>
        <fullName evidence="6">Orotidine 5'-phosphate decarboxylase</fullName>
        <ecNumber evidence="6">4.1.1.23</ecNumber>
    </recommendedName>
    <alternativeName>
        <fullName evidence="6">OMP decarboxylase</fullName>
        <shortName evidence="6">OMPDCase</shortName>
        <shortName evidence="6">OMPdecase</shortName>
    </alternativeName>
</protein>
<dbReference type="SUPFAM" id="SSF51366">
    <property type="entry name" value="Ribulose-phoshate binding barrel"/>
    <property type="match status" value="1"/>
</dbReference>
<dbReference type="InterPro" id="IPR013785">
    <property type="entry name" value="Aldolase_TIM"/>
</dbReference>
<keyword evidence="5 6" id="KW-0456">Lyase</keyword>
<dbReference type="Pfam" id="PF00215">
    <property type="entry name" value="OMPdecase"/>
    <property type="match status" value="1"/>
</dbReference>
<dbReference type="CDD" id="cd04725">
    <property type="entry name" value="OMP_decarboxylase_like"/>
    <property type="match status" value="1"/>
</dbReference>
<name>A0A7C4GGH6_UNCW3</name>
<feature type="active site" description="Proton donor" evidence="6">
    <location>
        <position position="60"/>
    </location>
</feature>
<dbReference type="InterPro" id="IPR014732">
    <property type="entry name" value="OMPdecase"/>
</dbReference>
<dbReference type="PANTHER" id="PTHR32119:SF2">
    <property type="entry name" value="OROTIDINE 5'-PHOSPHATE DECARBOXYLASE"/>
    <property type="match status" value="1"/>
</dbReference>
<dbReference type="InterPro" id="IPR001754">
    <property type="entry name" value="OMPdeCOase_dom"/>
</dbReference>
<dbReference type="PANTHER" id="PTHR32119">
    <property type="entry name" value="OROTIDINE 5'-PHOSPHATE DECARBOXYLASE"/>
    <property type="match status" value="1"/>
</dbReference>
<feature type="binding site" evidence="6 8">
    <location>
        <position position="210"/>
    </location>
    <ligand>
        <name>substrate</name>
    </ligand>
</feature>
<dbReference type="Gene3D" id="3.20.20.70">
    <property type="entry name" value="Aldolase class I"/>
    <property type="match status" value="1"/>
</dbReference>
<feature type="binding site" evidence="6 8">
    <location>
        <position position="31"/>
    </location>
    <ligand>
        <name>substrate</name>
    </ligand>
</feature>
<feature type="binding site" evidence="6 8">
    <location>
        <position position="211"/>
    </location>
    <ligand>
        <name>substrate</name>
    </ligand>
</feature>
<feature type="active site" description="For OMPdecase activity" evidence="7">
    <location>
        <position position="60"/>
    </location>
</feature>
<dbReference type="SMART" id="SM00934">
    <property type="entry name" value="OMPdecase"/>
    <property type="match status" value="1"/>
</dbReference>
<feature type="binding site" evidence="6 8">
    <location>
        <position position="118"/>
    </location>
    <ligand>
        <name>substrate</name>
    </ligand>
</feature>
<evidence type="ECO:0000313" key="10">
    <source>
        <dbReference type="EMBL" id="HGK28178.1"/>
    </source>
</evidence>
<dbReference type="EC" id="4.1.1.23" evidence="6"/>
<keyword evidence="3 6" id="KW-0210">Decarboxylase</keyword>
<evidence type="ECO:0000256" key="6">
    <source>
        <dbReference type="HAMAP-Rule" id="MF_01200"/>
    </source>
</evidence>
<evidence type="ECO:0000256" key="4">
    <source>
        <dbReference type="ARBA" id="ARBA00022975"/>
    </source>
</evidence>
<proteinExistence type="inferred from homology"/>
<comment type="subunit">
    <text evidence="6">Homodimer.</text>
</comment>
<accession>A0A7C4GGH6</accession>
<dbReference type="NCBIfam" id="TIGR01740">
    <property type="entry name" value="pyrF"/>
    <property type="match status" value="1"/>
</dbReference>
<feature type="domain" description="Orotidine 5'-phosphate decarboxylase" evidence="9">
    <location>
        <begin position="3"/>
        <end position="226"/>
    </location>
</feature>
<feature type="binding site" evidence="6 8">
    <location>
        <position position="190"/>
    </location>
    <ligand>
        <name>substrate</name>
    </ligand>
</feature>